<protein>
    <recommendedName>
        <fullName evidence="8">Metal-dependent carboxypeptidase</fullName>
        <ecNumber evidence="8">3.4.17.19</ecNumber>
    </recommendedName>
</protein>
<evidence type="ECO:0000256" key="8">
    <source>
        <dbReference type="PIRNR" id="PIRNR006615"/>
    </source>
</evidence>
<dbReference type="Gene3D" id="1.10.1370.30">
    <property type="match status" value="1"/>
</dbReference>
<evidence type="ECO:0000256" key="3">
    <source>
        <dbReference type="ARBA" id="ARBA00022723"/>
    </source>
</evidence>
<dbReference type="PRINTS" id="PR00998">
    <property type="entry name" value="CRBOXYPTASET"/>
</dbReference>
<evidence type="ECO:0000256" key="7">
    <source>
        <dbReference type="ARBA" id="ARBA00061580"/>
    </source>
</evidence>
<comment type="cofactor">
    <cofactor evidence="9">
        <name>Zn(2+)</name>
        <dbReference type="ChEBI" id="CHEBI:29105"/>
    </cofactor>
    <text evidence="9">Binds 1 zinc ion per subunit.</text>
</comment>
<dbReference type="Proteomes" id="UP000279911">
    <property type="component" value="Unassembled WGS sequence"/>
</dbReference>
<keyword evidence="2 8" id="KW-0645">Protease</keyword>
<gene>
    <name evidence="11" type="ORF">EJA10_02130</name>
</gene>
<keyword evidence="3 8" id="KW-0479">Metal-binding</keyword>
<comment type="catalytic activity">
    <reaction evidence="6 8">
        <text>Release of a C-terminal amino acid with broad specificity, except for -Pro.</text>
        <dbReference type="EC" id="3.4.17.19"/>
    </reaction>
</comment>
<evidence type="ECO:0000256" key="6">
    <source>
        <dbReference type="ARBA" id="ARBA00052755"/>
    </source>
</evidence>
<feature type="binding site" evidence="9">
    <location>
        <position position="269"/>
    </location>
    <ligand>
        <name>Zn(2+)</name>
        <dbReference type="ChEBI" id="CHEBI:29105"/>
        <note>catalytic</note>
    </ligand>
</feature>
<dbReference type="EC" id="3.4.17.19" evidence="8"/>
<dbReference type="PROSITE" id="PS52034">
    <property type="entry name" value="PEPTIDASE_M32"/>
    <property type="match status" value="1"/>
</dbReference>
<dbReference type="SUPFAM" id="SSF55486">
    <property type="entry name" value="Metalloproteases ('zincins'), catalytic domain"/>
    <property type="match status" value="1"/>
</dbReference>
<dbReference type="InterPro" id="IPR001333">
    <property type="entry name" value="Peptidase_M32_Taq"/>
</dbReference>
<dbReference type="Pfam" id="PF02074">
    <property type="entry name" value="Peptidase_M32"/>
    <property type="match status" value="1"/>
</dbReference>
<dbReference type="GO" id="GO:0008270">
    <property type="term" value="F:zinc ion binding"/>
    <property type="evidence" value="ECO:0007669"/>
    <property type="project" value="UniProtKB-ARBA"/>
</dbReference>
<evidence type="ECO:0000313" key="12">
    <source>
        <dbReference type="Proteomes" id="UP000279911"/>
    </source>
</evidence>
<dbReference type="CDD" id="cd06460">
    <property type="entry name" value="M32_Taq"/>
    <property type="match status" value="1"/>
</dbReference>
<evidence type="ECO:0000256" key="2">
    <source>
        <dbReference type="ARBA" id="ARBA00022670"/>
    </source>
</evidence>
<feature type="binding site" evidence="9">
    <location>
        <position position="273"/>
    </location>
    <ligand>
        <name>Zn(2+)</name>
        <dbReference type="ChEBI" id="CHEBI:29105"/>
        <note>catalytic</note>
    </ligand>
</feature>
<name>A0A3R9DXI2_9BACI</name>
<evidence type="ECO:0000256" key="10">
    <source>
        <dbReference type="PIRSR" id="PIRSR006615-2"/>
    </source>
</evidence>
<keyword evidence="4 8" id="KW-0378">Hydrolase</keyword>
<dbReference type="PANTHER" id="PTHR34217:SF1">
    <property type="entry name" value="CARBOXYPEPTIDASE 1"/>
    <property type="match status" value="1"/>
</dbReference>
<feature type="active site" description="Proton donor/acceptor" evidence="10">
    <location>
        <position position="270"/>
    </location>
</feature>
<evidence type="ECO:0000313" key="11">
    <source>
        <dbReference type="EMBL" id="RSD29501.1"/>
    </source>
</evidence>
<keyword evidence="1 8" id="KW-0121">Carboxypeptidase</keyword>
<dbReference type="GO" id="GO:0006508">
    <property type="term" value="P:proteolysis"/>
    <property type="evidence" value="ECO:0007669"/>
    <property type="project" value="UniProtKB-UniRule"/>
</dbReference>
<evidence type="ECO:0000256" key="1">
    <source>
        <dbReference type="ARBA" id="ARBA00022645"/>
    </source>
</evidence>
<dbReference type="GO" id="GO:0004181">
    <property type="term" value="F:metallocarboxypeptidase activity"/>
    <property type="evidence" value="ECO:0007669"/>
    <property type="project" value="UniProtKB-UniRule"/>
</dbReference>
<evidence type="ECO:0000256" key="9">
    <source>
        <dbReference type="PIRSR" id="PIRSR006615-1"/>
    </source>
</evidence>
<evidence type="ECO:0000256" key="4">
    <source>
        <dbReference type="ARBA" id="ARBA00022801"/>
    </source>
</evidence>
<accession>A0A3R9DXI2</accession>
<keyword evidence="5 8" id="KW-0482">Metalloprotease</keyword>
<comment type="similarity">
    <text evidence="7 8">Belongs to the peptidase M32 family.</text>
</comment>
<evidence type="ECO:0000256" key="5">
    <source>
        <dbReference type="ARBA" id="ARBA00023049"/>
    </source>
</evidence>
<dbReference type="FunFam" id="1.10.1370.30:FF:000003">
    <property type="entry name" value="Thermostable carboxypeptidase 1"/>
    <property type="match status" value="1"/>
</dbReference>
<dbReference type="PANTHER" id="PTHR34217">
    <property type="entry name" value="METAL-DEPENDENT CARBOXYPEPTIDASE"/>
    <property type="match status" value="1"/>
</dbReference>
<dbReference type="EMBL" id="RSFW01000002">
    <property type="protein sequence ID" value="RSD29501.1"/>
    <property type="molecule type" value="Genomic_DNA"/>
</dbReference>
<dbReference type="OrthoDB" id="9772308at2"/>
<keyword evidence="9" id="KW-0862">Zinc</keyword>
<proteinExistence type="inferred from homology"/>
<comment type="function">
    <text evidence="8">Broad specificity carboxypetidase that releases amino acids sequentially from the C-terminus, including neutral, aromatic, polar and basic residues.</text>
</comment>
<dbReference type="AlphaFoldDB" id="A0A3R9DXI2"/>
<comment type="caution">
    <text evidence="11">The sequence shown here is derived from an EMBL/GenBank/DDBJ whole genome shotgun (WGS) entry which is preliminary data.</text>
</comment>
<organism evidence="11 12">
    <name type="scientific">Mesobacillus subterraneus</name>
    <dbReference type="NCBI Taxonomy" id="285983"/>
    <lineage>
        <taxon>Bacteria</taxon>
        <taxon>Bacillati</taxon>
        <taxon>Bacillota</taxon>
        <taxon>Bacilli</taxon>
        <taxon>Bacillales</taxon>
        <taxon>Bacillaceae</taxon>
        <taxon>Mesobacillus</taxon>
    </lineage>
</organism>
<dbReference type="PIRSF" id="PIRSF006615">
    <property type="entry name" value="Zn_crbxpep_Taq"/>
    <property type="match status" value="1"/>
</dbReference>
<reference evidence="12" key="1">
    <citation type="submission" date="2018-12" db="EMBL/GenBank/DDBJ databases">
        <title>Bacillus chawlae sp. nov., Bacillus glennii sp. nov., and Bacillus saganii sp. nov. Isolated from the Vehicle Assembly Building at Kennedy Space Center where the Viking Spacecraft were Assembled.</title>
        <authorList>
            <person name="Seuylemezian A."/>
            <person name="Vaishampayan P."/>
        </authorList>
    </citation>
    <scope>NUCLEOTIDE SEQUENCE [LARGE SCALE GENOMIC DNA]</scope>
    <source>
        <strain evidence="12">DSM 13966</strain>
    </source>
</reference>
<sequence length="505" mass="58524">MNETIMNALEKFTELDERISHFNSILGLLSWDQKVVAPKKGRSIFAEANGTLRTETFKLTVSEEMGELLQALTSDEAEEHLDEVSKARVRERLNAYNRSKSIPADMIRDFSVLTSKANEAWEEAREKNDFEKYLPYLEKIVDFKRKAAEIYGYENHPYDALLDEYEPGLTVEKLDSLFVKVRESSTDLLKRIQNSATRPFVEIFEQPFSIEKQKNFNRYILPEIGFDMEAGRLDETVHPFAQTVNTGDVRITTRYLEDNVRSAIFGTIHEAGHGIYEQNIDSKFEGTVLQEGASFGIHESQSRFLENMVGRSEQFWKYFYPKLQEHFPEQLGNVELDDFYRAVNAVQPSFIRVEADELTYNLHIMVRYEIEKALIAGEIEAKDLPEIWNTKMNEYLGITPPTNREGVLQDIHWSFGGFGYFPSYSLGNLYAAQILNKIQQDVPGFYESIETGNFVVIQKWLRENIHQYGMLYTPNELMVKATGEELNADYLVNYLEEKYSKVYNL</sequence>
<feature type="binding site" evidence="9">
    <location>
        <position position="299"/>
    </location>
    <ligand>
        <name>Zn(2+)</name>
        <dbReference type="ChEBI" id="CHEBI:29105"/>
        <note>catalytic</note>
    </ligand>
</feature>